<keyword evidence="2" id="KW-0808">Transferase</keyword>
<dbReference type="Gene3D" id="3.40.1280.10">
    <property type="match status" value="1"/>
</dbReference>
<dbReference type="RefSeq" id="WP_202337161.1">
    <property type="nucleotide sequence ID" value="NZ_CP068439.1"/>
</dbReference>
<proteinExistence type="predicted"/>
<name>A0ABX7DTW4_9FLAO</name>
<dbReference type="InterPro" id="IPR004441">
    <property type="entry name" value="rRNA_MeTrfase_TrmH"/>
</dbReference>
<gene>
    <name evidence="4" type="ORF">JK629_03035</name>
</gene>
<dbReference type="CDD" id="cd18097">
    <property type="entry name" value="SpoU-like"/>
    <property type="match status" value="1"/>
</dbReference>
<evidence type="ECO:0000259" key="3">
    <source>
        <dbReference type="Pfam" id="PF00588"/>
    </source>
</evidence>
<dbReference type="PANTHER" id="PTHR46429:SF1">
    <property type="entry name" value="23S RRNA (GUANOSINE-2'-O-)-METHYLTRANSFERASE RLMB"/>
    <property type="match status" value="1"/>
</dbReference>
<dbReference type="SUPFAM" id="SSF75217">
    <property type="entry name" value="alpha/beta knot"/>
    <property type="match status" value="1"/>
</dbReference>
<dbReference type="Pfam" id="PF00588">
    <property type="entry name" value="SpoU_methylase"/>
    <property type="match status" value="1"/>
</dbReference>
<evidence type="ECO:0000256" key="2">
    <source>
        <dbReference type="ARBA" id="ARBA00022679"/>
    </source>
</evidence>
<dbReference type="InterPro" id="IPR029028">
    <property type="entry name" value="Alpha/beta_knot_MTases"/>
</dbReference>
<dbReference type="EMBL" id="CP068439">
    <property type="protein sequence ID" value="QQX77260.1"/>
    <property type="molecule type" value="Genomic_DNA"/>
</dbReference>
<dbReference type="Proteomes" id="UP000629420">
    <property type="component" value="Chromosome"/>
</dbReference>
<evidence type="ECO:0000256" key="1">
    <source>
        <dbReference type="ARBA" id="ARBA00022603"/>
    </source>
</evidence>
<keyword evidence="1 4" id="KW-0489">Methyltransferase</keyword>
<dbReference type="GO" id="GO:0032259">
    <property type="term" value="P:methylation"/>
    <property type="evidence" value="ECO:0007669"/>
    <property type="project" value="UniProtKB-KW"/>
</dbReference>
<dbReference type="GO" id="GO:0008168">
    <property type="term" value="F:methyltransferase activity"/>
    <property type="evidence" value="ECO:0007669"/>
    <property type="project" value="UniProtKB-KW"/>
</dbReference>
<accession>A0ABX7DTW4</accession>
<dbReference type="PANTHER" id="PTHR46429">
    <property type="entry name" value="23S RRNA (GUANOSINE-2'-O-)-METHYLTRANSFERASE RLMB"/>
    <property type="match status" value="1"/>
</dbReference>
<evidence type="ECO:0000313" key="5">
    <source>
        <dbReference type="Proteomes" id="UP000629420"/>
    </source>
</evidence>
<protein>
    <submittedName>
        <fullName evidence="4">RNA methyltransferase</fullName>
    </submittedName>
</protein>
<dbReference type="InterPro" id="IPR029026">
    <property type="entry name" value="tRNA_m1G_MTases_N"/>
</dbReference>
<reference evidence="4 5" key="1">
    <citation type="submission" date="2021-01" db="EMBL/GenBank/DDBJ databases">
        <title>Aequorivita sp. strain KX20305, a bacterium isolated from the sediment collected at a cold seep field in South China Sea.</title>
        <authorList>
            <person name="Zhang H."/>
            <person name="Li C."/>
        </authorList>
    </citation>
    <scope>NUCLEOTIDE SEQUENCE [LARGE SCALE GENOMIC DNA]</scope>
    <source>
        <strain evidence="4 5">KX20305</strain>
    </source>
</reference>
<sequence length="181" mass="20081">MKNRKLKNSELDRINPEEYKASEKTPLIIILDNIRSLNNIGSVFRTADAFLVKKIYLCGITAKPPHKDIQKTALGATESVDWEYAENTLDVVSKLKQEGIFVASIEQAELSVNLNDFSVQNNLTYAVVFGNEVKGVQQKVVSASDAVIEIPQFGTKHSLNISVSVGVVVWDLFTKLKNNSL</sequence>
<feature type="domain" description="tRNA/rRNA methyltransferase SpoU type" evidence="3">
    <location>
        <begin position="27"/>
        <end position="169"/>
    </location>
</feature>
<dbReference type="InterPro" id="IPR001537">
    <property type="entry name" value="SpoU_MeTrfase"/>
</dbReference>
<evidence type="ECO:0000313" key="4">
    <source>
        <dbReference type="EMBL" id="QQX77260.1"/>
    </source>
</evidence>
<organism evidence="4 5">
    <name type="scientific">Aequorivita iocasae</name>
    <dbReference type="NCBI Taxonomy" id="2803865"/>
    <lineage>
        <taxon>Bacteria</taxon>
        <taxon>Pseudomonadati</taxon>
        <taxon>Bacteroidota</taxon>
        <taxon>Flavobacteriia</taxon>
        <taxon>Flavobacteriales</taxon>
        <taxon>Flavobacteriaceae</taxon>
        <taxon>Aequorivita</taxon>
    </lineage>
</organism>
<keyword evidence="5" id="KW-1185">Reference proteome</keyword>